<dbReference type="AlphaFoldDB" id="A0AAD9VWP9"/>
<dbReference type="GO" id="GO:0005549">
    <property type="term" value="F:odorant binding"/>
    <property type="evidence" value="ECO:0007669"/>
    <property type="project" value="InterPro"/>
</dbReference>
<comment type="subcellular location">
    <subcellularLocation>
        <location evidence="1 10">Cell membrane</location>
        <topology evidence="1 10">Multi-pass membrane protein</topology>
    </subcellularLocation>
</comment>
<feature type="transmembrane region" description="Helical" evidence="10">
    <location>
        <begin position="53"/>
        <end position="70"/>
    </location>
</feature>
<feature type="transmembrane region" description="Helical" evidence="10">
    <location>
        <begin position="191"/>
        <end position="213"/>
    </location>
</feature>
<dbReference type="PANTHER" id="PTHR21137">
    <property type="entry name" value="ODORANT RECEPTOR"/>
    <property type="match status" value="1"/>
</dbReference>
<feature type="transmembrane region" description="Helical" evidence="10">
    <location>
        <begin position="82"/>
        <end position="104"/>
    </location>
</feature>
<comment type="caution">
    <text evidence="11">The sequence shown here is derived from an EMBL/GenBank/DDBJ whole genome shotgun (WGS) entry which is preliminary data.</text>
</comment>
<evidence type="ECO:0000256" key="2">
    <source>
        <dbReference type="ARBA" id="ARBA00022475"/>
    </source>
</evidence>
<evidence type="ECO:0000256" key="1">
    <source>
        <dbReference type="ARBA" id="ARBA00004651"/>
    </source>
</evidence>
<keyword evidence="7 10" id="KW-0472">Membrane</keyword>
<dbReference type="Proteomes" id="UP001258017">
    <property type="component" value="Unassembled WGS sequence"/>
</dbReference>
<dbReference type="GO" id="GO:0007165">
    <property type="term" value="P:signal transduction"/>
    <property type="evidence" value="ECO:0007669"/>
    <property type="project" value="UniProtKB-KW"/>
</dbReference>
<keyword evidence="3 10" id="KW-0716">Sensory transduction</keyword>
<protein>
    <recommendedName>
        <fullName evidence="10">Odorant receptor</fullName>
    </recommendedName>
</protein>
<feature type="transmembrane region" description="Helical" evidence="10">
    <location>
        <begin position="140"/>
        <end position="160"/>
    </location>
</feature>
<keyword evidence="5 10" id="KW-0552">Olfaction</keyword>
<comment type="similarity">
    <text evidence="10">Belongs to the insect chemoreceptor superfamily. Heteromeric odorant receptor channel (TC 1.A.69) family.</text>
</comment>
<feature type="transmembrane region" description="Helical" evidence="10">
    <location>
        <begin position="24"/>
        <end position="41"/>
    </location>
</feature>
<evidence type="ECO:0000256" key="10">
    <source>
        <dbReference type="RuleBase" id="RU351113"/>
    </source>
</evidence>
<dbReference type="GO" id="GO:0005886">
    <property type="term" value="C:plasma membrane"/>
    <property type="evidence" value="ECO:0007669"/>
    <property type="project" value="UniProtKB-SubCell"/>
</dbReference>
<evidence type="ECO:0000256" key="5">
    <source>
        <dbReference type="ARBA" id="ARBA00022725"/>
    </source>
</evidence>
<feature type="transmembrane region" description="Helical" evidence="10">
    <location>
        <begin position="289"/>
        <end position="313"/>
    </location>
</feature>
<reference evidence="11" key="1">
    <citation type="submission" date="2021-08" db="EMBL/GenBank/DDBJ databases">
        <authorList>
            <person name="Misof B."/>
            <person name="Oliver O."/>
            <person name="Podsiadlowski L."/>
            <person name="Donath A."/>
            <person name="Peters R."/>
            <person name="Mayer C."/>
            <person name="Rust J."/>
            <person name="Gunkel S."/>
            <person name="Lesny P."/>
            <person name="Martin S."/>
            <person name="Oeyen J.P."/>
            <person name="Petersen M."/>
            <person name="Panagiotis P."/>
            <person name="Wilbrandt J."/>
            <person name="Tanja T."/>
        </authorList>
    </citation>
    <scope>NUCLEOTIDE SEQUENCE</scope>
    <source>
        <strain evidence="11">GBR_01_08_01A</strain>
        <tissue evidence="11">Thorax + abdomen</tissue>
    </source>
</reference>
<evidence type="ECO:0000256" key="9">
    <source>
        <dbReference type="ARBA" id="ARBA00023224"/>
    </source>
</evidence>
<sequence>MAANSGEERRVESSTMRNHAGQDVSILMTVFFMKFAGFWLAANPAEQFRRRIAFYYTAGAVSFAVYVELTDFYFSRDNFSEAIYILCNVMTLVLVLCKMFILSLHRTKFMNLIRYMQDHFWNLNYDPRESMIVKECRKKCTYFVCSFTFFAQGTVVGYVVTPIVENVGKNESDRVLPFTMWVDLPFSITPYYEIMFVVQVLSLYTVGICYFCFDNLLCIMNLHTAGQFRILQYRLKKSYQGNEGNTYNDNTIHVDYCKKNQLNAVYDNLKKCIQHHQVLIKYCDDLNHVFTFIVLGQVLLFSILICLVGYQILLADAAPTRRAIFIFYITGTLLQLMMFTYSCNLLTDQSGNVAEAAYSSSWISMPLNETGRFLRKDLLMIIMRARRPCILSAGGFFPVSLETYTGVMSTAMSYFTLLKQSTIEVADA</sequence>
<evidence type="ECO:0000313" key="12">
    <source>
        <dbReference type="Proteomes" id="UP001258017"/>
    </source>
</evidence>
<dbReference type="InterPro" id="IPR004117">
    <property type="entry name" value="7tm6_olfct_rcpt"/>
</dbReference>
<evidence type="ECO:0000256" key="7">
    <source>
        <dbReference type="ARBA" id="ARBA00023136"/>
    </source>
</evidence>
<accession>A0AAD9VWP9</accession>
<keyword evidence="2" id="KW-1003">Cell membrane</keyword>
<organism evidence="11 12">
    <name type="scientific">Odynerus spinipes</name>
    <dbReference type="NCBI Taxonomy" id="1348599"/>
    <lineage>
        <taxon>Eukaryota</taxon>
        <taxon>Metazoa</taxon>
        <taxon>Ecdysozoa</taxon>
        <taxon>Arthropoda</taxon>
        <taxon>Hexapoda</taxon>
        <taxon>Insecta</taxon>
        <taxon>Pterygota</taxon>
        <taxon>Neoptera</taxon>
        <taxon>Endopterygota</taxon>
        <taxon>Hymenoptera</taxon>
        <taxon>Apocrita</taxon>
        <taxon>Aculeata</taxon>
        <taxon>Vespoidea</taxon>
        <taxon>Vespidae</taxon>
        <taxon>Eumeninae</taxon>
        <taxon>Odynerus</taxon>
    </lineage>
</organism>
<keyword evidence="6 10" id="KW-1133">Transmembrane helix</keyword>
<dbReference type="Pfam" id="PF02949">
    <property type="entry name" value="7tm_6"/>
    <property type="match status" value="1"/>
</dbReference>
<name>A0AAD9VWP9_9HYME</name>
<dbReference type="GO" id="GO:0004984">
    <property type="term" value="F:olfactory receptor activity"/>
    <property type="evidence" value="ECO:0007669"/>
    <property type="project" value="InterPro"/>
</dbReference>
<dbReference type="EMBL" id="JAIFRP010000003">
    <property type="protein sequence ID" value="KAK2588575.1"/>
    <property type="molecule type" value="Genomic_DNA"/>
</dbReference>
<evidence type="ECO:0000256" key="4">
    <source>
        <dbReference type="ARBA" id="ARBA00022692"/>
    </source>
</evidence>
<keyword evidence="12" id="KW-1185">Reference proteome</keyword>
<feature type="transmembrane region" description="Helical" evidence="10">
    <location>
        <begin position="325"/>
        <end position="346"/>
    </location>
</feature>
<proteinExistence type="inferred from homology"/>
<gene>
    <name evidence="11" type="ORF">KPH14_006349</name>
</gene>
<dbReference type="PANTHER" id="PTHR21137:SF3">
    <property type="entry name" value="ODORANT RECEPTOR 30A-RELATED"/>
    <property type="match status" value="1"/>
</dbReference>
<reference evidence="11" key="2">
    <citation type="journal article" date="2023" name="Commun. Biol.">
        <title>Intrasexual cuticular hydrocarbon dimorphism in a wasp sheds light on hydrocarbon biosynthesis genes in Hymenoptera.</title>
        <authorList>
            <person name="Moris V.C."/>
            <person name="Podsiadlowski L."/>
            <person name="Martin S."/>
            <person name="Oeyen J.P."/>
            <person name="Donath A."/>
            <person name="Petersen M."/>
            <person name="Wilbrandt J."/>
            <person name="Misof B."/>
            <person name="Liedtke D."/>
            <person name="Thamm M."/>
            <person name="Scheiner R."/>
            <person name="Schmitt T."/>
            <person name="Niehuis O."/>
        </authorList>
    </citation>
    <scope>NUCLEOTIDE SEQUENCE</scope>
    <source>
        <strain evidence="11">GBR_01_08_01A</strain>
    </source>
</reference>
<keyword evidence="9 10" id="KW-0807">Transducer</keyword>
<evidence type="ECO:0000256" key="3">
    <source>
        <dbReference type="ARBA" id="ARBA00022606"/>
    </source>
</evidence>
<evidence type="ECO:0000313" key="11">
    <source>
        <dbReference type="EMBL" id="KAK2588575.1"/>
    </source>
</evidence>
<keyword evidence="4 10" id="KW-0812">Transmembrane</keyword>
<evidence type="ECO:0000256" key="6">
    <source>
        <dbReference type="ARBA" id="ARBA00022989"/>
    </source>
</evidence>
<keyword evidence="8 10" id="KW-0675">Receptor</keyword>
<evidence type="ECO:0000256" key="8">
    <source>
        <dbReference type="ARBA" id="ARBA00023170"/>
    </source>
</evidence>